<dbReference type="PROSITE" id="PS01081">
    <property type="entry name" value="HTH_TETR_1"/>
    <property type="match status" value="1"/>
</dbReference>
<dbReference type="InterPro" id="IPR054126">
    <property type="entry name" value="CprB_TetR_C"/>
</dbReference>
<feature type="DNA-binding region" description="H-T-H motif" evidence="4">
    <location>
        <begin position="31"/>
        <end position="50"/>
    </location>
</feature>
<feature type="domain" description="HTH tetR-type" evidence="5">
    <location>
        <begin position="8"/>
        <end position="68"/>
    </location>
</feature>
<keyword evidence="3" id="KW-0804">Transcription</keyword>
<dbReference type="PANTHER" id="PTHR30055">
    <property type="entry name" value="HTH-TYPE TRANSCRIPTIONAL REGULATOR RUTR"/>
    <property type="match status" value="1"/>
</dbReference>
<evidence type="ECO:0000313" key="7">
    <source>
        <dbReference type="Proteomes" id="UP001220022"/>
    </source>
</evidence>
<dbReference type="InterPro" id="IPR023772">
    <property type="entry name" value="DNA-bd_HTH_TetR-type_CS"/>
</dbReference>
<dbReference type="PROSITE" id="PS50977">
    <property type="entry name" value="HTH_TETR_2"/>
    <property type="match status" value="1"/>
</dbReference>
<dbReference type="Gene3D" id="1.10.357.10">
    <property type="entry name" value="Tetracycline Repressor, domain 2"/>
    <property type="match status" value="1"/>
</dbReference>
<keyword evidence="2 4" id="KW-0238">DNA-binding</keyword>
<dbReference type="NCBIfam" id="NF041196">
    <property type="entry name" value="ScbR_bind_reg"/>
    <property type="match status" value="1"/>
</dbReference>
<dbReference type="Pfam" id="PF00440">
    <property type="entry name" value="TetR_N"/>
    <property type="match status" value="1"/>
</dbReference>
<protein>
    <submittedName>
        <fullName evidence="6">ScbR family autoregulator-binding transcription factor</fullName>
    </submittedName>
</protein>
<dbReference type="InterPro" id="IPR001647">
    <property type="entry name" value="HTH_TetR"/>
</dbReference>
<evidence type="ECO:0000259" key="5">
    <source>
        <dbReference type="PROSITE" id="PS50977"/>
    </source>
</evidence>
<dbReference type="PANTHER" id="PTHR30055:SF234">
    <property type="entry name" value="HTH-TYPE TRANSCRIPTIONAL REGULATOR BETI"/>
    <property type="match status" value="1"/>
</dbReference>
<dbReference type="InterPro" id="IPR050109">
    <property type="entry name" value="HTH-type_TetR-like_transc_reg"/>
</dbReference>
<evidence type="ECO:0000256" key="2">
    <source>
        <dbReference type="ARBA" id="ARBA00023125"/>
    </source>
</evidence>
<dbReference type="Pfam" id="PF21935">
    <property type="entry name" value="TetR_C_45"/>
    <property type="match status" value="1"/>
</dbReference>
<keyword evidence="1" id="KW-0805">Transcription regulation</keyword>
<accession>A0ABT5YS17</accession>
<keyword evidence="7" id="KW-1185">Reference proteome</keyword>
<comment type="caution">
    <text evidence="6">The sequence shown here is derived from an EMBL/GenBank/DDBJ whole genome shotgun (WGS) entry which is preliminary data.</text>
</comment>
<dbReference type="InterPro" id="IPR009057">
    <property type="entry name" value="Homeodomain-like_sf"/>
</dbReference>
<evidence type="ECO:0000256" key="4">
    <source>
        <dbReference type="PROSITE-ProRule" id="PRU00335"/>
    </source>
</evidence>
<sequence>MAQQERAVKTRRTIIEAAAALFGEFGYNGTSTTDILERCGVTRGALYFHFPNKLSIADAVVALQDEALGPPEREVKVQAMIALSYQYAWGLMYDPMLRGVVRLAVEQATYKKPDDLSYRGPKKAVLELLRQAERRGELLPGLELEAVAQFFVGSFTGVQVLSEASTGRQDLPERVTEMWRIILPGLVTPGILTRLRIPDLPGGTRPDGRLSA</sequence>
<dbReference type="SUPFAM" id="SSF48498">
    <property type="entry name" value="Tetracyclin repressor-like, C-terminal domain"/>
    <property type="match status" value="1"/>
</dbReference>
<proteinExistence type="predicted"/>
<dbReference type="SUPFAM" id="SSF46689">
    <property type="entry name" value="Homeodomain-like"/>
    <property type="match status" value="1"/>
</dbReference>
<gene>
    <name evidence="6" type="ORF">P2L57_01160</name>
</gene>
<reference evidence="6 7" key="1">
    <citation type="submission" date="2023-03" db="EMBL/GenBank/DDBJ databases">
        <title>Draft genome sequence of type strain Streptomyces ferralitis JCM 14344.</title>
        <authorList>
            <person name="Klaysubun C."/>
            <person name="Duangmal K."/>
        </authorList>
    </citation>
    <scope>NUCLEOTIDE SEQUENCE [LARGE SCALE GENOMIC DNA]</scope>
    <source>
        <strain evidence="6 7">JCM 14344</strain>
    </source>
</reference>
<dbReference type="Proteomes" id="UP001220022">
    <property type="component" value="Unassembled WGS sequence"/>
</dbReference>
<organism evidence="6 7">
    <name type="scientific">Streptantibioticus ferralitis</name>
    <dbReference type="NCBI Taxonomy" id="236510"/>
    <lineage>
        <taxon>Bacteria</taxon>
        <taxon>Bacillati</taxon>
        <taxon>Actinomycetota</taxon>
        <taxon>Actinomycetes</taxon>
        <taxon>Kitasatosporales</taxon>
        <taxon>Streptomycetaceae</taxon>
        <taxon>Streptantibioticus</taxon>
    </lineage>
</organism>
<name>A0ABT5YS17_9ACTN</name>
<dbReference type="InterPro" id="IPR047923">
    <property type="entry name" value="ArpA-like"/>
</dbReference>
<dbReference type="PRINTS" id="PR00455">
    <property type="entry name" value="HTHTETR"/>
</dbReference>
<dbReference type="EMBL" id="JARHTQ010000001">
    <property type="protein sequence ID" value="MDF2254382.1"/>
    <property type="molecule type" value="Genomic_DNA"/>
</dbReference>
<evidence type="ECO:0000256" key="1">
    <source>
        <dbReference type="ARBA" id="ARBA00023015"/>
    </source>
</evidence>
<evidence type="ECO:0000313" key="6">
    <source>
        <dbReference type="EMBL" id="MDF2254382.1"/>
    </source>
</evidence>
<dbReference type="RefSeq" id="WP_275806682.1">
    <property type="nucleotide sequence ID" value="NZ_BAAANM010000005.1"/>
</dbReference>
<dbReference type="InterPro" id="IPR036271">
    <property type="entry name" value="Tet_transcr_reg_TetR-rel_C_sf"/>
</dbReference>
<evidence type="ECO:0000256" key="3">
    <source>
        <dbReference type="ARBA" id="ARBA00023163"/>
    </source>
</evidence>